<dbReference type="OrthoDB" id="10557000at2759"/>
<evidence type="ECO:0000256" key="1">
    <source>
        <dbReference type="SAM" id="MobiDB-lite"/>
    </source>
</evidence>
<protein>
    <submittedName>
        <fullName evidence="2">Uncharacterized protein</fullName>
    </submittedName>
</protein>
<organism evidence="2 3">
    <name type="scientific">Cytospora mali</name>
    <name type="common">Apple Valsa canker fungus</name>
    <name type="synonym">Valsa mali</name>
    <dbReference type="NCBI Taxonomy" id="578113"/>
    <lineage>
        <taxon>Eukaryota</taxon>
        <taxon>Fungi</taxon>
        <taxon>Dikarya</taxon>
        <taxon>Ascomycota</taxon>
        <taxon>Pezizomycotina</taxon>
        <taxon>Sordariomycetes</taxon>
        <taxon>Sordariomycetidae</taxon>
        <taxon>Diaporthales</taxon>
        <taxon>Cytosporaceae</taxon>
        <taxon>Cytospora</taxon>
    </lineage>
</organism>
<gene>
    <name evidence="2" type="ORF">VP1G_08918</name>
</gene>
<sequence>MPDFFPVRPRTEKRWDKTYWVDEVSTCRLYSLTLNSDMYTSDDDSHVEVYQNLVGKLLNGIPFPRHVWRSCELTSRPGFWRINGSLIRDNKGFVKVYEFEGLSFDVYVSLYHVTRRESNLNRRTQSLTLHAILSIGTRDVSDVLTLIRNEISKQFEPGYDGIHKVLTPPYSGDLLCKGLFVQGEVSPNEEIVLPPNWIPPSASENLSQYSTIRWRVGENMTDDSMRHDLDNLEQPHRYEDEGIHDSEWDEEGYAYDDSDVGNCSTEPAASERISPEESQIQDHRQMLRVGGPLGQDARPQNISQSRAQHPTAYVRDAESLPRYINAPLRPWRPDEAYEYSREYQESSAGCSCNSEG</sequence>
<name>A0A194VD13_CYTMA</name>
<dbReference type="Proteomes" id="UP000078576">
    <property type="component" value="Unassembled WGS sequence"/>
</dbReference>
<accession>A0A194VD13</accession>
<dbReference type="AlphaFoldDB" id="A0A194VD13"/>
<evidence type="ECO:0000313" key="2">
    <source>
        <dbReference type="EMBL" id="KUI61769.1"/>
    </source>
</evidence>
<dbReference type="EMBL" id="KN714786">
    <property type="protein sequence ID" value="KUI61769.1"/>
    <property type="molecule type" value="Genomic_DNA"/>
</dbReference>
<feature type="compositionally biased region" description="Polar residues" evidence="1">
    <location>
        <begin position="298"/>
        <end position="308"/>
    </location>
</feature>
<keyword evidence="3" id="KW-1185">Reference proteome</keyword>
<evidence type="ECO:0000313" key="3">
    <source>
        <dbReference type="Proteomes" id="UP000078576"/>
    </source>
</evidence>
<proteinExistence type="predicted"/>
<reference evidence="3" key="1">
    <citation type="submission" date="2014-12" db="EMBL/GenBank/DDBJ databases">
        <title>Genome Sequence of Valsa Canker Pathogens Uncovers a Specific Adaption of Colonization on Woody Bark.</title>
        <authorList>
            <person name="Yin Z."/>
            <person name="Liu H."/>
            <person name="Gao X."/>
            <person name="Li Z."/>
            <person name="Song N."/>
            <person name="Ke X."/>
            <person name="Dai Q."/>
            <person name="Wu Y."/>
            <person name="Sun Y."/>
            <person name="Xu J.-R."/>
            <person name="Kang Z.K."/>
            <person name="Wang L."/>
            <person name="Huang L."/>
        </authorList>
    </citation>
    <scope>NUCLEOTIDE SEQUENCE [LARGE SCALE GENOMIC DNA]</scope>
    <source>
        <strain evidence="3">SXYL134</strain>
    </source>
</reference>
<feature type="region of interest" description="Disordered" evidence="1">
    <location>
        <begin position="295"/>
        <end position="314"/>
    </location>
</feature>